<proteinExistence type="predicted"/>
<evidence type="ECO:0000313" key="4">
    <source>
        <dbReference type="Proteomes" id="UP001396898"/>
    </source>
</evidence>
<dbReference type="EMBL" id="JAQQWI010000008">
    <property type="protein sequence ID" value="KAK8023473.1"/>
    <property type="molecule type" value="Genomic_DNA"/>
</dbReference>
<keyword evidence="4" id="KW-1185">Reference proteome</keyword>
<dbReference type="PANTHER" id="PTHR33099:SF7">
    <property type="entry name" value="MYND-TYPE DOMAIN-CONTAINING PROTEIN"/>
    <property type="match status" value="1"/>
</dbReference>
<dbReference type="Proteomes" id="UP001396898">
    <property type="component" value="Unassembled WGS sequence"/>
</dbReference>
<feature type="domain" description="Fe2OG dioxygenase" evidence="2">
    <location>
        <begin position="191"/>
        <end position="307"/>
    </location>
</feature>
<sequence length="520" mass="58343">MFILVRARSQARPAQWSGPARPRKELLNGLRLVLEKQNHLFACGGSLPIVEPGEKKNIGSKSRDPAIEPEKKDETASMSPDLASEPKKQHDPITIRWDMNDGDGKIAATLCAKLNLPIVPWAGDQSSLERLVQHCQPATFGRGGKDVYDESYRRAGKMDPTAFCTTFDPYSTGIIDTVAQVLLPSVYDSVTHRGVRAELYKLNVYSGPSGKFKPHVDTPRSRGQFGSLVVCLPVEHEGGQLKVRHKGEETTFDWSTTTPSKTDGKKGEPHTNTAVQWAAFYSDCEHEVLEVTRGHRITLTYNLFAVRGSGRMTGHSLSPNPLNPTHLPLFDTIQRTLFQDPFNGQGGTIGVWCSHAYAHNHKTESPLPDALKGLDAVLWEIFQYLNLDPQIKPVLKIAEHLYGSFAEWYEDHPEHDGPDPDPDAKERGIWGDDELGLLLPKAMPPPGWVVGHKFGKPDLDNDQLEELWQFHYLYTRFGEYATEPIHWLTEAPGKGSCRWRIPRTATKQLRRHSTLIALFW</sequence>
<name>A0ABR1S035_9PEZI</name>
<dbReference type="PANTHER" id="PTHR33099">
    <property type="entry name" value="FE2OG DIOXYGENASE DOMAIN-CONTAINING PROTEIN"/>
    <property type="match status" value="1"/>
</dbReference>
<dbReference type="Pfam" id="PF13640">
    <property type="entry name" value="2OG-FeII_Oxy_3"/>
    <property type="match status" value="1"/>
</dbReference>
<evidence type="ECO:0000313" key="3">
    <source>
        <dbReference type="EMBL" id="KAK8023473.1"/>
    </source>
</evidence>
<dbReference type="Gene3D" id="2.60.120.620">
    <property type="entry name" value="q2cbj1_9rhob like domain"/>
    <property type="match status" value="1"/>
</dbReference>
<feature type="compositionally biased region" description="Basic and acidic residues" evidence="1">
    <location>
        <begin position="52"/>
        <end position="75"/>
    </location>
</feature>
<gene>
    <name evidence="3" type="ORF">PG991_006712</name>
</gene>
<accession>A0ABR1S035</accession>
<protein>
    <recommendedName>
        <fullName evidence="2">Fe2OG dioxygenase domain-containing protein</fullName>
    </recommendedName>
</protein>
<reference evidence="3 4" key="1">
    <citation type="submission" date="2023-01" db="EMBL/GenBank/DDBJ databases">
        <title>Analysis of 21 Apiospora genomes using comparative genomics revels a genus with tremendous synthesis potential of carbohydrate active enzymes and secondary metabolites.</title>
        <authorList>
            <person name="Sorensen T."/>
        </authorList>
    </citation>
    <scope>NUCLEOTIDE SEQUENCE [LARGE SCALE GENOMIC DNA]</scope>
    <source>
        <strain evidence="3 4">CBS 20057</strain>
    </source>
</reference>
<evidence type="ECO:0000256" key="1">
    <source>
        <dbReference type="SAM" id="MobiDB-lite"/>
    </source>
</evidence>
<organism evidence="3 4">
    <name type="scientific">Apiospora marii</name>
    <dbReference type="NCBI Taxonomy" id="335849"/>
    <lineage>
        <taxon>Eukaryota</taxon>
        <taxon>Fungi</taxon>
        <taxon>Dikarya</taxon>
        <taxon>Ascomycota</taxon>
        <taxon>Pezizomycotina</taxon>
        <taxon>Sordariomycetes</taxon>
        <taxon>Xylariomycetidae</taxon>
        <taxon>Amphisphaeriales</taxon>
        <taxon>Apiosporaceae</taxon>
        <taxon>Apiospora</taxon>
    </lineage>
</organism>
<dbReference type="InterPro" id="IPR005123">
    <property type="entry name" value="Oxoglu/Fe-dep_dioxygenase_dom"/>
</dbReference>
<comment type="caution">
    <text evidence="3">The sequence shown here is derived from an EMBL/GenBank/DDBJ whole genome shotgun (WGS) entry which is preliminary data.</text>
</comment>
<evidence type="ECO:0000259" key="2">
    <source>
        <dbReference type="PROSITE" id="PS51471"/>
    </source>
</evidence>
<dbReference type="InterPro" id="IPR044862">
    <property type="entry name" value="Pro_4_hyd_alph_FE2OG_OXY"/>
</dbReference>
<feature type="region of interest" description="Disordered" evidence="1">
    <location>
        <begin position="52"/>
        <end position="94"/>
    </location>
</feature>
<dbReference type="PROSITE" id="PS51471">
    <property type="entry name" value="FE2OG_OXY"/>
    <property type="match status" value="1"/>
</dbReference>
<feature type="compositionally biased region" description="Basic and acidic residues" evidence="1">
    <location>
        <begin position="84"/>
        <end position="94"/>
    </location>
</feature>